<dbReference type="RefSeq" id="WP_279929343.1">
    <property type="nucleotide sequence ID" value="NZ_JARWBG010000020.1"/>
</dbReference>
<dbReference type="EMBL" id="JARWBG010000020">
    <property type="protein sequence ID" value="MDH2390722.1"/>
    <property type="molecule type" value="Genomic_DNA"/>
</dbReference>
<protein>
    <submittedName>
        <fullName evidence="2">Uncharacterized protein</fullName>
    </submittedName>
</protein>
<proteinExistence type="predicted"/>
<sequence>MISTHDFAPEVVVTLSGCTKEDAGVVFEVLRRNFASDRADDDVPQDIVEGHPTVWTGTFEVVPPISPGPSPGPEPLHAAVTAEVQGGYWAVDRLREALDSAFRVTDEGMAAGDQEKDVQLRLESGGAQPVG</sequence>
<reference evidence="2 3" key="1">
    <citation type="submission" date="2023-04" db="EMBL/GenBank/DDBJ databases">
        <title>Streptomyces chengmaiensis sp. nov. isolated from the stem of mangrove plant in Hainan.</title>
        <authorList>
            <person name="Huang X."/>
            <person name="Zhou S."/>
            <person name="Chu X."/>
            <person name="Xie Y."/>
            <person name="Lin Y."/>
        </authorList>
    </citation>
    <scope>NUCLEOTIDE SEQUENCE [LARGE SCALE GENOMIC DNA]</scope>
    <source>
        <strain evidence="2 3">HNM0663</strain>
    </source>
</reference>
<evidence type="ECO:0000256" key="1">
    <source>
        <dbReference type="SAM" id="MobiDB-lite"/>
    </source>
</evidence>
<feature type="region of interest" description="Disordered" evidence="1">
    <location>
        <begin position="108"/>
        <end position="131"/>
    </location>
</feature>
<gene>
    <name evidence="2" type="ORF">QCN29_18400</name>
</gene>
<evidence type="ECO:0000313" key="3">
    <source>
        <dbReference type="Proteomes" id="UP001223144"/>
    </source>
</evidence>
<keyword evidence="3" id="KW-1185">Reference proteome</keyword>
<name>A0ABT6HQZ6_9ACTN</name>
<comment type="caution">
    <text evidence="2">The sequence shown here is derived from an EMBL/GenBank/DDBJ whole genome shotgun (WGS) entry which is preliminary data.</text>
</comment>
<evidence type="ECO:0000313" key="2">
    <source>
        <dbReference type="EMBL" id="MDH2390722.1"/>
    </source>
</evidence>
<accession>A0ABT6HQZ6</accession>
<dbReference type="Proteomes" id="UP001223144">
    <property type="component" value="Unassembled WGS sequence"/>
</dbReference>
<organism evidence="2 3">
    <name type="scientific">Streptomyces chengmaiensis</name>
    <dbReference type="NCBI Taxonomy" id="3040919"/>
    <lineage>
        <taxon>Bacteria</taxon>
        <taxon>Bacillati</taxon>
        <taxon>Actinomycetota</taxon>
        <taxon>Actinomycetes</taxon>
        <taxon>Kitasatosporales</taxon>
        <taxon>Streptomycetaceae</taxon>
        <taxon>Streptomyces</taxon>
    </lineage>
</organism>